<accession>A0A537J371</accession>
<dbReference type="SUPFAM" id="SSF53335">
    <property type="entry name" value="S-adenosyl-L-methionine-dependent methyltransferases"/>
    <property type="match status" value="1"/>
</dbReference>
<organism evidence="1 2">
    <name type="scientific">Candidatus Segetimicrobium genomatis</name>
    <dbReference type="NCBI Taxonomy" id="2569760"/>
    <lineage>
        <taxon>Bacteria</taxon>
        <taxon>Bacillati</taxon>
        <taxon>Candidatus Sysuimicrobiota</taxon>
        <taxon>Candidatus Sysuimicrobiia</taxon>
        <taxon>Candidatus Sysuimicrobiales</taxon>
        <taxon>Candidatus Segetimicrobiaceae</taxon>
        <taxon>Candidatus Segetimicrobium</taxon>
    </lineage>
</organism>
<proteinExistence type="predicted"/>
<keyword evidence="1" id="KW-0808">Transferase</keyword>
<comment type="caution">
    <text evidence="1">The sequence shown here is derived from an EMBL/GenBank/DDBJ whole genome shotgun (WGS) entry which is preliminary data.</text>
</comment>
<protein>
    <submittedName>
        <fullName evidence="1">Class I SAM-dependent methyltransferase</fullName>
    </submittedName>
</protein>
<keyword evidence="1" id="KW-0489">Methyltransferase</keyword>
<dbReference type="EMBL" id="VBAO01000429">
    <property type="protein sequence ID" value="TMI77772.1"/>
    <property type="molecule type" value="Genomic_DNA"/>
</dbReference>
<dbReference type="AlphaFoldDB" id="A0A537J371"/>
<evidence type="ECO:0000313" key="1">
    <source>
        <dbReference type="EMBL" id="TMI77772.1"/>
    </source>
</evidence>
<dbReference type="CDD" id="cd02440">
    <property type="entry name" value="AdoMet_MTases"/>
    <property type="match status" value="1"/>
</dbReference>
<dbReference type="GO" id="GO:0032259">
    <property type="term" value="P:methylation"/>
    <property type="evidence" value="ECO:0007669"/>
    <property type="project" value="UniProtKB-KW"/>
</dbReference>
<reference evidence="1 2" key="1">
    <citation type="journal article" date="2019" name="Nat. Microbiol.">
        <title>Mediterranean grassland soil C-N compound turnover is dependent on rainfall and depth, and is mediated by genomically divergent microorganisms.</title>
        <authorList>
            <person name="Diamond S."/>
            <person name="Andeer P.F."/>
            <person name="Li Z."/>
            <person name="Crits-Christoph A."/>
            <person name="Burstein D."/>
            <person name="Anantharaman K."/>
            <person name="Lane K.R."/>
            <person name="Thomas B.C."/>
            <person name="Pan C."/>
            <person name="Northen T.R."/>
            <person name="Banfield J.F."/>
        </authorList>
    </citation>
    <scope>NUCLEOTIDE SEQUENCE [LARGE SCALE GENOMIC DNA]</scope>
    <source>
        <strain evidence="1">NP_7</strain>
    </source>
</reference>
<sequence length="252" mass="29035">MTRMTDINRYTREYLRHYEEDSFELHAIAERRTRVLHSVRKYPHESILEVGCGVEPCFLFFEDYKTYAVVEPSSEFVQHARRGAEGKPHVRVVQGFLEEVVDSLRAQGAFEFIIVSSLLHEVPDPSALLQAVRRLATPSTTVHINVPNVYSFHRLLALEMGLIRSLFEPSATELRFQRHTRFDRESLLKVVADNGFRVLHFETYLVKPFTHDQMDALLRHGIIDLKTLAALGAMTKYLPDMGCEMFVEVRAG</sequence>
<dbReference type="Pfam" id="PF13489">
    <property type="entry name" value="Methyltransf_23"/>
    <property type="match status" value="1"/>
</dbReference>
<dbReference type="Gene3D" id="3.40.50.150">
    <property type="entry name" value="Vaccinia Virus protein VP39"/>
    <property type="match status" value="1"/>
</dbReference>
<dbReference type="GO" id="GO:0008168">
    <property type="term" value="F:methyltransferase activity"/>
    <property type="evidence" value="ECO:0007669"/>
    <property type="project" value="UniProtKB-KW"/>
</dbReference>
<dbReference type="InterPro" id="IPR029063">
    <property type="entry name" value="SAM-dependent_MTases_sf"/>
</dbReference>
<name>A0A537J371_9BACT</name>
<evidence type="ECO:0000313" key="2">
    <source>
        <dbReference type="Proteomes" id="UP000320048"/>
    </source>
</evidence>
<dbReference type="Proteomes" id="UP000320048">
    <property type="component" value="Unassembled WGS sequence"/>
</dbReference>
<gene>
    <name evidence="1" type="ORF">E6H04_13540</name>
</gene>